<proteinExistence type="predicted"/>
<dbReference type="Proteomes" id="UP000663829">
    <property type="component" value="Unassembled WGS sequence"/>
</dbReference>
<name>A0A816AHC2_9BILA</name>
<feature type="region of interest" description="Disordered" evidence="1">
    <location>
        <begin position="38"/>
        <end position="91"/>
    </location>
</feature>
<evidence type="ECO:0000313" key="3">
    <source>
        <dbReference type="EMBL" id="CAF4471988.1"/>
    </source>
</evidence>
<comment type="caution">
    <text evidence="2">The sequence shown here is derived from an EMBL/GenBank/DDBJ whole genome shotgun (WGS) entry which is preliminary data.</text>
</comment>
<keyword evidence="4" id="KW-1185">Reference proteome</keyword>
<accession>A0A816AHC2</accession>
<dbReference type="EMBL" id="CAJNOQ010034866">
    <property type="protein sequence ID" value="CAF1596885.1"/>
    <property type="molecule type" value="Genomic_DNA"/>
</dbReference>
<evidence type="ECO:0000313" key="2">
    <source>
        <dbReference type="EMBL" id="CAF1596885.1"/>
    </source>
</evidence>
<protein>
    <submittedName>
        <fullName evidence="2">Uncharacterized protein</fullName>
    </submittedName>
</protein>
<organism evidence="2 4">
    <name type="scientific">Didymodactylos carnosus</name>
    <dbReference type="NCBI Taxonomy" id="1234261"/>
    <lineage>
        <taxon>Eukaryota</taxon>
        <taxon>Metazoa</taxon>
        <taxon>Spiralia</taxon>
        <taxon>Gnathifera</taxon>
        <taxon>Rotifera</taxon>
        <taxon>Eurotatoria</taxon>
        <taxon>Bdelloidea</taxon>
        <taxon>Philodinida</taxon>
        <taxon>Philodinidae</taxon>
        <taxon>Didymodactylos</taxon>
    </lineage>
</organism>
<feature type="compositionally biased region" description="Polar residues" evidence="1">
    <location>
        <begin position="38"/>
        <end position="47"/>
    </location>
</feature>
<feature type="compositionally biased region" description="Low complexity" evidence="1">
    <location>
        <begin position="77"/>
        <end position="91"/>
    </location>
</feature>
<dbReference type="Proteomes" id="UP000681722">
    <property type="component" value="Unassembled WGS sequence"/>
</dbReference>
<dbReference type="AlphaFoldDB" id="A0A816AHC2"/>
<feature type="non-terminal residue" evidence="2">
    <location>
        <position position="1"/>
    </location>
</feature>
<dbReference type="EMBL" id="CAJOBC010101171">
    <property type="protein sequence ID" value="CAF4471988.1"/>
    <property type="molecule type" value="Genomic_DNA"/>
</dbReference>
<evidence type="ECO:0000256" key="1">
    <source>
        <dbReference type="SAM" id="MobiDB-lite"/>
    </source>
</evidence>
<reference evidence="2" key="1">
    <citation type="submission" date="2021-02" db="EMBL/GenBank/DDBJ databases">
        <authorList>
            <person name="Nowell W R."/>
        </authorList>
    </citation>
    <scope>NUCLEOTIDE SEQUENCE</scope>
</reference>
<gene>
    <name evidence="2" type="ORF">GPM918_LOCUS42153</name>
    <name evidence="3" type="ORF">SRO942_LOCUS43339</name>
</gene>
<evidence type="ECO:0000313" key="4">
    <source>
        <dbReference type="Proteomes" id="UP000663829"/>
    </source>
</evidence>
<sequence length="164" mass="17883">MYPKESCSCRAKQICIHRDAVHLSLNRSLDNDSITLPKTIKTKSASGNKKPRKADKSRDKSQLDALRQPNPKKKPKPLLSSKQHDLSSSSLDSLTKTGMAVTDGIIDACLTLLKQKLNSSSTTTNNNNNNQLVQLIGETRVALQLESSPFMDGVPIDLITGVLA</sequence>